<name>A0A498BRA3_9MICO</name>
<dbReference type="InterPro" id="IPR029039">
    <property type="entry name" value="Flavoprotein-like_sf"/>
</dbReference>
<dbReference type="OrthoDB" id="9812295at2"/>
<evidence type="ECO:0000259" key="1">
    <source>
        <dbReference type="Pfam" id="PF03358"/>
    </source>
</evidence>
<protein>
    <submittedName>
        <fullName evidence="2">Chromate reductase</fullName>
    </submittedName>
</protein>
<organism evidence="2 3">
    <name type="scientific">Microbacterium telephonicum</name>
    <dbReference type="NCBI Taxonomy" id="1714841"/>
    <lineage>
        <taxon>Bacteria</taxon>
        <taxon>Bacillati</taxon>
        <taxon>Actinomycetota</taxon>
        <taxon>Actinomycetes</taxon>
        <taxon>Micrococcales</taxon>
        <taxon>Microbacteriaceae</taxon>
        <taxon>Microbacterium</taxon>
    </lineage>
</organism>
<gene>
    <name evidence="2" type="ORF">C7474_2807</name>
</gene>
<sequence length="185" mass="19943">MATYTVGLIVGSASEPSLNRRYADALARFGEEAGLDFHDIPIGALPFFGTQFEQEFPPVGADFKKEVDGVDALLLVTPEYNRSIPAVLKNAIDWASRPVGENSFPDKPAAVTGASKGDISTAVAQHELKAILVGQGAVVLGAPEVYIHVEEGFFTDDGAIADADTAEFLRGFLKRFHEHIRRNLT</sequence>
<dbReference type="PANTHER" id="PTHR30543:SF21">
    <property type="entry name" value="NAD(P)H-DEPENDENT FMN REDUCTASE LOT6"/>
    <property type="match status" value="1"/>
</dbReference>
<dbReference type="GO" id="GO:0010181">
    <property type="term" value="F:FMN binding"/>
    <property type="evidence" value="ECO:0007669"/>
    <property type="project" value="TreeGrafter"/>
</dbReference>
<feature type="domain" description="NADPH-dependent FMN reductase-like" evidence="1">
    <location>
        <begin position="6"/>
        <end position="148"/>
    </location>
</feature>
<dbReference type="Proteomes" id="UP000273158">
    <property type="component" value="Unassembled WGS sequence"/>
</dbReference>
<keyword evidence="3" id="KW-1185">Reference proteome</keyword>
<dbReference type="InterPro" id="IPR005025">
    <property type="entry name" value="FMN_Rdtase-like_dom"/>
</dbReference>
<comment type="caution">
    <text evidence="2">The sequence shown here is derived from an EMBL/GenBank/DDBJ whole genome shotgun (WGS) entry which is preliminary data.</text>
</comment>
<accession>A0A498BRA3</accession>
<dbReference type="RefSeq" id="WP_121060928.1">
    <property type="nucleotide sequence ID" value="NZ_RCDB01000004.1"/>
</dbReference>
<dbReference type="Gene3D" id="3.40.50.360">
    <property type="match status" value="1"/>
</dbReference>
<dbReference type="EMBL" id="RCDB01000004">
    <property type="protein sequence ID" value="RLK46623.1"/>
    <property type="molecule type" value="Genomic_DNA"/>
</dbReference>
<proteinExistence type="predicted"/>
<evidence type="ECO:0000313" key="3">
    <source>
        <dbReference type="Proteomes" id="UP000273158"/>
    </source>
</evidence>
<dbReference type="SUPFAM" id="SSF52218">
    <property type="entry name" value="Flavoproteins"/>
    <property type="match status" value="1"/>
</dbReference>
<dbReference type="GO" id="GO:0016491">
    <property type="term" value="F:oxidoreductase activity"/>
    <property type="evidence" value="ECO:0007669"/>
    <property type="project" value="InterPro"/>
</dbReference>
<dbReference type="Pfam" id="PF03358">
    <property type="entry name" value="FMN_red"/>
    <property type="match status" value="1"/>
</dbReference>
<dbReference type="PANTHER" id="PTHR30543">
    <property type="entry name" value="CHROMATE REDUCTASE"/>
    <property type="match status" value="1"/>
</dbReference>
<dbReference type="AlphaFoldDB" id="A0A498BRA3"/>
<dbReference type="InterPro" id="IPR050712">
    <property type="entry name" value="NAD(P)H-dep_reductase"/>
</dbReference>
<evidence type="ECO:0000313" key="2">
    <source>
        <dbReference type="EMBL" id="RLK46623.1"/>
    </source>
</evidence>
<dbReference type="GO" id="GO:0005829">
    <property type="term" value="C:cytosol"/>
    <property type="evidence" value="ECO:0007669"/>
    <property type="project" value="TreeGrafter"/>
</dbReference>
<reference evidence="2 3" key="1">
    <citation type="journal article" date="2015" name="Stand. Genomic Sci.">
        <title>Genomic Encyclopedia of Bacterial and Archaeal Type Strains, Phase III: the genomes of soil and plant-associated and newly described type strains.</title>
        <authorList>
            <person name="Whitman W.B."/>
            <person name="Woyke T."/>
            <person name="Klenk H.P."/>
            <person name="Zhou Y."/>
            <person name="Lilburn T.G."/>
            <person name="Beck B.J."/>
            <person name="De Vos P."/>
            <person name="Vandamme P."/>
            <person name="Eisen J.A."/>
            <person name="Garrity G."/>
            <person name="Hugenholtz P."/>
            <person name="Kyrpides N.C."/>
        </authorList>
    </citation>
    <scope>NUCLEOTIDE SEQUENCE [LARGE SCALE GENOMIC DNA]</scope>
    <source>
        <strain evidence="2 3">S2T63</strain>
    </source>
</reference>